<name>V3ZUF3_LOTGI</name>
<dbReference type="CTD" id="20249636"/>
<gene>
    <name evidence="2" type="ORF">LOTGIDRAFT_234771</name>
</gene>
<protein>
    <submittedName>
        <fullName evidence="2">Uncharacterized protein</fullName>
    </submittedName>
</protein>
<keyword evidence="3" id="KW-1185">Reference proteome</keyword>
<organism evidence="2 3">
    <name type="scientific">Lottia gigantea</name>
    <name type="common">Giant owl limpet</name>
    <dbReference type="NCBI Taxonomy" id="225164"/>
    <lineage>
        <taxon>Eukaryota</taxon>
        <taxon>Metazoa</taxon>
        <taxon>Spiralia</taxon>
        <taxon>Lophotrochozoa</taxon>
        <taxon>Mollusca</taxon>
        <taxon>Gastropoda</taxon>
        <taxon>Patellogastropoda</taxon>
        <taxon>Lottioidea</taxon>
        <taxon>Lottiidae</taxon>
        <taxon>Lottia</taxon>
    </lineage>
</organism>
<proteinExistence type="predicted"/>
<feature type="region of interest" description="Disordered" evidence="1">
    <location>
        <begin position="199"/>
        <end position="221"/>
    </location>
</feature>
<dbReference type="RefSeq" id="XP_009061301.1">
    <property type="nucleotide sequence ID" value="XM_009063053.1"/>
</dbReference>
<dbReference type="OrthoDB" id="6147043at2759"/>
<dbReference type="EMBL" id="KB202793">
    <property type="protein sequence ID" value="ESO87987.1"/>
    <property type="molecule type" value="Genomic_DNA"/>
</dbReference>
<dbReference type="GeneID" id="20249636"/>
<evidence type="ECO:0000313" key="2">
    <source>
        <dbReference type="EMBL" id="ESO87987.1"/>
    </source>
</evidence>
<dbReference type="AlphaFoldDB" id="V3ZUF3"/>
<accession>V3ZUF3</accession>
<dbReference type="KEGG" id="lgi:LOTGIDRAFT_234771"/>
<evidence type="ECO:0000313" key="3">
    <source>
        <dbReference type="Proteomes" id="UP000030746"/>
    </source>
</evidence>
<dbReference type="HOGENOM" id="CLU_1152716_0_0_1"/>
<evidence type="ECO:0000256" key="1">
    <source>
        <dbReference type="SAM" id="MobiDB-lite"/>
    </source>
</evidence>
<reference evidence="2 3" key="1">
    <citation type="journal article" date="2013" name="Nature">
        <title>Insights into bilaterian evolution from three spiralian genomes.</title>
        <authorList>
            <person name="Simakov O."/>
            <person name="Marletaz F."/>
            <person name="Cho S.J."/>
            <person name="Edsinger-Gonzales E."/>
            <person name="Havlak P."/>
            <person name="Hellsten U."/>
            <person name="Kuo D.H."/>
            <person name="Larsson T."/>
            <person name="Lv J."/>
            <person name="Arendt D."/>
            <person name="Savage R."/>
            <person name="Osoegawa K."/>
            <person name="de Jong P."/>
            <person name="Grimwood J."/>
            <person name="Chapman J.A."/>
            <person name="Shapiro H."/>
            <person name="Aerts A."/>
            <person name="Otillar R.P."/>
            <person name="Terry A.Y."/>
            <person name="Boore J.L."/>
            <person name="Grigoriev I.V."/>
            <person name="Lindberg D.R."/>
            <person name="Seaver E.C."/>
            <person name="Weisblat D.A."/>
            <person name="Putnam N.H."/>
            <person name="Rokhsar D.S."/>
        </authorList>
    </citation>
    <scope>NUCLEOTIDE SEQUENCE [LARGE SCALE GENOMIC DNA]</scope>
</reference>
<sequence>MASTTQRLPNLHVSWGTTSISNLITPRIPDVLVPKPDDCPYRQKMFRYVWSKHRLPLLSSQDVVKVDITEIGGKKSTPYRLPRIDPEIPGRYLEESICTSRVMWGQYGFEDAIRIPELIPDVKQPSINHPSKPLGAQYRHSGSNIPSFRNAAITPRIKPKSETTYCSVANTPLAKTLLKNEPLNRESSDMPDYYHHIRKTDSGEGIIPPGPTPTPISRSFSPTKSVKSIHWALGSTQTPLFDKKGRGRVQGPYSREFTVTCGAPNNWLKMRLGGTRVVS</sequence>
<dbReference type="OMA" id="RYTAIPH"/>
<dbReference type="Proteomes" id="UP000030746">
    <property type="component" value="Unassembled WGS sequence"/>
</dbReference>